<evidence type="ECO:0000313" key="1">
    <source>
        <dbReference type="EMBL" id="MDJ1179774.1"/>
    </source>
</evidence>
<sequence>MLLGAILLGVERRRYHELISVTRSEVRERLNMAYRRGQHAQFEPDAWQPEKLWEMPLADVQLMFGLSNG</sequence>
<comment type="caution">
    <text evidence="1">The sequence shown here is derived from an EMBL/GenBank/DDBJ whole genome shotgun (WGS) entry which is preliminary data.</text>
</comment>
<dbReference type="EMBL" id="JAQPOK010000093">
    <property type="protein sequence ID" value="MDJ1179774.1"/>
    <property type="molecule type" value="Genomic_DNA"/>
</dbReference>
<name>A0ABT7BKQ9_9CYAN</name>
<accession>A0ABT7BKQ9</accession>
<organism evidence="1 2">
    <name type="scientific">Roseofilum halophilum BLCC-M91</name>
    <dbReference type="NCBI Taxonomy" id="3022259"/>
    <lineage>
        <taxon>Bacteria</taxon>
        <taxon>Bacillati</taxon>
        <taxon>Cyanobacteriota</taxon>
        <taxon>Cyanophyceae</taxon>
        <taxon>Desertifilales</taxon>
        <taxon>Desertifilaceae</taxon>
        <taxon>Roseofilum</taxon>
        <taxon>Roseofilum halophilum</taxon>
    </lineage>
</organism>
<keyword evidence="2" id="KW-1185">Reference proteome</keyword>
<dbReference type="RefSeq" id="WP_283763079.1">
    <property type="nucleotide sequence ID" value="NZ_JAQPOK010000093.1"/>
</dbReference>
<reference evidence="1 2" key="1">
    <citation type="submission" date="2023-01" db="EMBL/GenBank/DDBJ databases">
        <title>Novel diversity within Roseofilum (Cyanobacteria; Desertifilaceae) from marine benthic mats with descriptions of four novel species.</title>
        <authorList>
            <person name="Wang Y."/>
            <person name="Berthold D.E."/>
            <person name="Hu J."/>
            <person name="Lefler F.W."/>
            <person name="Laughinghouse H.D. IV."/>
        </authorList>
    </citation>
    <scope>NUCLEOTIDE SEQUENCE [LARGE SCALE GENOMIC DNA]</scope>
    <source>
        <strain evidence="1 2">BLCC-M91</strain>
    </source>
</reference>
<gene>
    <name evidence="1" type="ORF">PJF56_12950</name>
</gene>
<proteinExistence type="predicted"/>
<protein>
    <submittedName>
        <fullName evidence="1">Uncharacterized protein</fullName>
    </submittedName>
</protein>
<dbReference type="Proteomes" id="UP001231370">
    <property type="component" value="Unassembled WGS sequence"/>
</dbReference>
<evidence type="ECO:0000313" key="2">
    <source>
        <dbReference type="Proteomes" id="UP001231370"/>
    </source>
</evidence>